<dbReference type="InterPro" id="IPR035468">
    <property type="entry name" value="SH3D21_SH3"/>
</dbReference>
<name>A0A6J3FBD6_SAPAP</name>
<feature type="region of interest" description="Disordered" evidence="3">
    <location>
        <begin position="112"/>
        <end position="173"/>
    </location>
</feature>
<dbReference type="AlphaFoldDB" id="A0A6J3FBD6"/>
<dbReference type="PANTHER" id="PTHR14167">
    <property type="entry name" value="SH3 DOMAIN-CONTAINING"/>
    <property type="match status" value="1"/>
</dbReference>
<dbReference type="RefSeq" id="XP_032102845.1">
    <property type="nucleotide sequence ID" value="XM_032246954.1"/>
</dbReference>
<dbReference type="CTD" id="79729"/>
<dbReference type="Pfam" id="PF07653">
    <property type="entry name" value="SH3_2"/>
    <property type="match status" value="1"/>
</dbReference>
<dbReference type="PROSITE" id="PS50002">
    <property type="entry name" value="SH3"/>
    <property type="match status" value="2"/>
</dbReference>
<evidence type="ECO:0000256" key="2">
    <source>
        <dbReference type="PROSITE-ProRule" id="PRU00192"/>
    </source>
</evidence>
<gene>
    <name evidence="6" type="primary">SH3D21</name>
</gene>
<dbReference type="Pfam" id="PF14604">
    <property type="entry name" value="SH3_9"/>
    <property type="match status" value="1"/>
</dbReference>
<proteinExistence type="predicted"/>
<evidence type="ECO:0000259" key="4">
    <source>
        <dbReference type="PROSITE" id="PS50002"/>
    </source>
</evidence>
<dbReference type="GO" id="GO:0016477">
    <property type="term" value="P:cell migration"/>
    <property type="evidence" value="ECO:0007669"/>
    <property type="project" value="TreeGrafter"/>
</dbReference>
<dbReference type="Gene3D" id="2.30.30.40">
    <property type="entry name" value="SH3 Domains"/>
    <property type="match status" value="2"/>
</dbReference>
<feature type="domain" description="SH3" evidence="4">
    <location>
        <begin position="201"/>
        <end position="262"/>
    </location>
</feature>
<dbReference type="PRINTS" id="PR00452">
    <property type="entry name" value="SH3DOMAIN"/>
</dbReference>
<protein>
    <submittedName>
        <fullName evidence="6">SH3 domain-containing protein 21 isoform X1</fullName>
    </submittedName>
</protein>
<evidence type="ECO:0000256" key="3">
    <source>
        <dbReference type="SAM" id="MobiDB-lite"/>
    </source>
</evidence>
<dbReference type="GO" id="GO:0007015">
    <property type="term" value="P:actin filament organization"/>
    <property type="evidence" value="ECO:0007669"/>
    <property type="project" value="TreeGrafter"/>
</dbReference>
<keyword evidence="5" id="KW-1185">Reference proteome</keyword>
<organism evidence="5 6">
    <name type="scientific">Sapajus apella</name>
    <name type="common">Brown-capped capuchin</name>
    <name type="synonym">Cebus apella</name>
    <dbReference type="NCBI Taxonomy" id="9515"/>
    <lineage>
        <taxon>Eukaryota</taxon>
        <taxon>Metazoa</taxon>
        <taxon>Chordata</taxon>
        <taxon>Craniata</taxon>
        <taxon>Vertebrata</taxon>
        <taxon>Euteleostomi</taxon>
        <taxon>Mammalia</taxon>
        <taxon>Eutheria</taxon>
        <taxon>Euarchontoglires</taxon>
        <taxon>Primates</taxon>
        <taxon>Haplorrhini</taxon>
        <taxon>Platyrrhini</taxon>
        <taxon>Cebidae</taxon>
        <taxon>Cebinae</taxon>
        <taxon>Sapajus</taxon>
    </lineage>
</organism>
<dbReference type="PANTHER" id="PTHR14167:SF28">
    <property type="entry name" value="SH3 DOMAIN-CONTAINING PROTEIN 21"/>
    <property type="match status" value="1"/>
</dbReference>
<dbReference type="SUPFAM" id="SSF50044">
    <property type="entry name" value="SH3-domain"/>
    <property type="match status" value="2"/>
</dbReference>
<dbReference type="InterPro" id="IPR036028">
    <property type="entry name" value="SH3-like_dom_sf"/>
</dbReference>
<evidence type="ECO:0000256" key="1">
    <source>
        <dbReference type="ARBA" id="ARBA00022443"/>
    </source>
</evidence>
<dbReference type="InterPro" id="IPR001452">
    <property type="entry name" value="SH3_domain"/>
</dbReference>
<feature type="compositionally biased region" description="Basic and acidic residues" evidence="3">
    <location>
        <begin position="428"/>
        <end position="447"/>
    </location>
</feature>
<feature type="compositionally biased region" description="Basic and acidic residues" evidence="3">
    <location>
        <begin position="610"/>
        <end position="668"/>
    </location>
</feature>
<reference evidence="6" key="1">
    <citation type="submission" date="2025-08" db="UniProtKB">
        <authorList>
            <consortium name="RefSeq"/>
        </authorList>
    </citation>
    <scope>IDENTIFICATION</scope>
    <source>
        <tissue evidence="6">Blood</tissue>
    </source>
</reference>
<feature type="region of interest" description="Disordered" evidence="3">
    <location>
        <begin position="507"/>
        <end position="712"/>
    </location>
</feature>
<evidence type="ECO:0000313" key="6">
    <source>
        <dbReference type="RefSeq" id="XP_032102845.1"/>
    </source>
</evidence>
<dbReference type="PRINTS" id="PR00499">
    <property type="entry name" value="P67PHOX"/>
</dbReference>
<feature type="region of interest" description="Disordered" evidence="3">
    <location>
        <begin position="268"/>
        <end position="466"/>
    </location>
</feature>
<feature type="compositionally biased region" description="Polar residues" evidence="3">
    <location>
        <begin position="323"/>
        <end position="336"/>
    </location>
</feature>
<dbReference type="SMART" id="SM00326">
    <property type="entry name" value="SH3"/>
    <property type="match status" value="2"/>
</dbReference>
<evidence type="ECO:0000313" key="5">
    <source>
        <dbReference type="Proteomes" id="UP000504640"/>
    </source>
</evidence>
<dbReference type="CDD" id="cd11874">
    <property type="entry name" value="SH3_CD2AP-like_2"/>
    <property type="match status" value="1"/>
</dbReference>
<feature type="compositionally biased region" description="Basic and acidic residues" evidence="3">
    <location>
        <begin position="313"/>
        <end position="322"/>
    </location>
</feature>
<dbReference type="Proteomes" id="UP000504640">
    <property type="component" value="Unplaced"/>
</dbReference>
<accession>A0A6J3FBD6</accession>
<dbReference type="CDD" id="cd12142">
    <property type="entry name" value="SH3_D21-like"/>
    <property type="match status" value="1"/>
</dbReference>
<feature type="domain" description="SH3" evidence="4">
    <location>
        <begin position="55"/>
        <end position="114"/>
    </location>
</feature>
<dbReference type="GeneID" id="116529285"/>
<sequence length="778" mass="85370">MEVLVLAGYRAQEDELSLAPGDVVRQEIPETLRGSGEAQKPRCARRQSHPAKYLGPQKWCKVNFNYSPEQADELKLQAGEIVEMIKEIEDGWWLGKKNGQLGAFPSNFVELLDTGPPSLDNPDMPSVSPDPQRPPKLSSLTYDSPPDYLQTGEHPAKGSPSPQPLPRLGLGGPARLMEAGAADRCRRLGYRGQWTDLFPVSHPEAYRVLFDYQPEAPDELALRRGDVVKVLSKTTEDKGWWEGECQGRRGVFPDNFVLPSPPIKKLVPRKMVSRESAPIKEPKKLMSRASLPTVKKLAAVPTGPSKAKTSRTPSRDSQKHTSQDSGPSGGFQSRASGHTGRKRSKTQTPQQRSLSSQEEEQSSPAKASSVKRTPMLDKTATAERPLAVEKAPSSKKVPAPDRVPSPEKTLTLGDKASIPGNSTLGKMRAPDKVPTSEKTVTLEEKTSVPENSIPEKTLTVDKPSIPERVFSMEEAPAPEVLPMDKVLDPKMAPPGDQAPTLEKVLTPELSEEVSTSDDTQCYHFSPEEGLQKVKSFVAKEAQSQEKAHMPAAPPLQPPSSESCLGEMKCPLVRGDSSGPQAELKSGPTSRPALEKSPTQKEATTLLEGAPSKDQRTPEEEVPPNEDRPLREEVLPKEGVASKEEVPPKEELPPKEVLPKEEVAPKEEVPPIEGGFVQKTRPIKPSPDSQKTLPLPTLVSENSSESKNEGVDVTTLKGEVESLRRALELMGVQLQKKLTDLWEELKSEKEKRQRLEVQLMQGTQKCQTQRITHAQTQTS</sequence>
<dbReference type="InterPro" id="IPR050384">
    <property type="entry name" value="Endophilin_SH3RF"/>
</dbReference>
<keyword evidence="1 2" id="KW-0728">SH3 domain</keyword>